<proteinExistence type="predicted"/>
<protein>
    <recommendedName>
        <fullName evidence="4">Transposase</fullName>
    </recommendedName>
</protein>
<feature type="region of interest" description="Disordered" evidence="1">
    <location>
        <begin position="21"/>
        <end position="45"/>
    </location>
</feature>
<sequence length="45" mass="5122">MIHSAIAWFVRNYRIGIGAARVPDRSPPTPPGMRVRTGRFEQLRS</sequence>
<keyword evidence="3" id="KW-1185">Reference proteome</keyword>
<dbReference type="EMBL" id="WTVG01000006">
    <property type="protein sequence ID" value="NMG23863.1"/>
    <property type="molecule type" value="Genomic_DNA"/>
</dbReference>
<evidence type="ECO:0000313" key="3">
    <source>
        <dbReference type="Proteomes" id="UP000615989"/>
    </source>
</evidence>
<evidence type="ECO:0000313" key="2">
    <source>
        <dbReference type="EMBL" id="NMG23863.1"/>
    </source>
</evidence>
<dbReference type="Proteomes" id="UP000615989">
    <property type="component" value="Unassembled WGS sequence"/>
</dbReference>
<gene>
    <name evidence="2" type="ORF">GO606_03830</name>
</gene>
<name>A0ABX1PH80_9RHOO</name>
<reference evidence="2" key="1">
    <citation type="submission" date="2019-12" db="EMBL/GenBank/DDBJ databases">
        <title>Comparative genomics gives insights into the taxonomy of the Azoarcus-Aromatoleum group and reveals separate origins of nif in the plant-associated Azoarcus and non-plant-associated Aromatoleum sub-groups.</title>
        <authorList>
            <person name="Lafos M."/>
            <person name="Maluk M."/>
            <person name="Batista M."/>
            <person name="Junghare M."/>
            <person name="Carmona M."/>
            <person name="Faoro H."/>
            <person name="Cruz L.M."/>
            <person name="Battistoni F."/>
            <person name="De Souza E."/>
            <person name="Pedrosa F."/>
            <person name="Chen W.-M."/>
            <person name="Poole P.S."/>
            <person name="Dixon R.A."/>
            <person name="James E.K."/>
        </authorList>
    </citation>
    <scope>NUCLEOTIDE SEQUENCE</scope>
    <source>
        <strain evidence="2">LuFRes1</strain>
    </source>
</reference>
<evidence type="ECO:0008006" key="4">
    <source>
        <dbReference type="Google" id="ProtNLM"/>
    </source>
</evidence>
<evidence type="ECO:0000256" key="1">
    <source>
        <dbReference type="SAM" id="MobiDB-lite"/>
    </source>
</evidence>
<comment type="caution">
    <text evidence="2">The sequence shown here is derived from an EMBL/GenBank/DDBJ whole genome shotgun (WGS) entry which is preliminary data.</text>
</comment>
<organism evidence="2 3">
    <name type="scientific">Aromatoleum anaerobium</name>
    <dbReference type="NCBI Taxonomy" id="182180"/>
    <lineage>
        <taxon>Bacteria</taxon>
        <taxon>Pseudomonadati</taxon>
        <taxon>Pseudomonadota</taxon>
        <taxon>Betaproteobacteria</taxon>
        <taxon>Rhodocyclales</taxon>
        <taxon>Rhodocyclaceae</taxon>
        <taxon>Aromatoleum</taxon>
    </lineage>
</organism>
<accession>A0ABX1PH80</accession>